<dbReference type="InterPro" id="IPR028098">
    <property type="entry name" value="Glyco_trans_4-like_N"/>
</dbReference>
<evidence type="ECO:0000313" key="4">
    <source>
        <dbReference type="Proteomes" id="UP000010384"/>
    </source>
</evidence>
<dbReference type="HOGENOM" id="CLU_009583_2_5_3"/>
<feature type="domain" description="Glycosyl transferase family 1" evidence="1">
    <location>
        <begin position="211"/>
        <end position="368"/>
    </location>
</feature>
<dbReference type="EMBL" id="CP003597">
    <property type="protein sequence ID" value="AFY90000.1"/>
    <property type="molecule type" value="Genomic_DNA"/>
</dbReference>
<sequence length="404" mass="44547">MKILLINDYGTATGGAELQMLGLRQNLRDRGHDVRLFSSRAMQVASSYCLSDYSCFGTTTRLQVLSQTVNFSAYLKLRQILHEFRPDVVHVRMFMWQLSPLILTLLKDVPCLYQTAVYKAICPVGTKLLPDGRPCKATAGIACLRDRCLTPQSWAVLMVQRQLWQRWRSAFDLVVALSYGMKAQLEAEGIGAIEVVHNGVPVRPMRPPLANPPTVAFAGRLVSEKGVDVLLRAFARAKAQAPKAQLLVAGRGSEEDALRALAAELGIATDVTWLGHLPRSEMEKHFDSAWVQVVPSLWSEPFGNVTTEAMMRGTSVIASAVGAQPEIVVDGITGFLVPPLDVDALTAALLRLLLNASLAEQMGRVGRQYALTYFSEDRCTERFLEIYQRLRASAVSVSSSRNRS</sequence>
<accession>K9U586</accession>
<gene>
    <name evidence="3" type="ORF">Chro_4612</name>
</gene>
<dbReference type="Gene3D" id="3.40.50.2000">
    <property type="entry name" value="Glycogen Phosphorylase B"/>
    <property type="match status" value="2"/>
</dbReference>
<keyword evidence="4" id="KW-1185">Reference proteome</keyword>
<dbReference type="KEGG" id="cthe:Chro_4612"/>
<name>K9U586_CHRTP</name>
<dbReference type="Pfam" id="PF13579">
    <property type="entry name" value="Glyco_trans_4_4"/>
    <property type="match status" value="1"/>
</dbReference>
<dbReference type="RefSeq" id="WP_015156540.1">
    <property type="nucleotide sequence ID" value="NC_019695.1"/>
</dbReference>
<organism evidence="3 4">
    <name type="scientific">Chroococcidiopsis thermalis (strain PCC 7203)</name>
    <dbReference type="NCBI Taxonomy" id="251229"/>
    <lineage>
        <taxon>Bacteria</taxon>
        <taxon>Bacillati</taxon>
        <taxon>Cyanobacteriota</taxon>
        <taxon>Cyanophyceae</taxon>
        <taxon>Chroococcidiopsidales</taxon>
        <taxon>Chroococcidiopsidaceae</taxon>
        <taxon>Chroococcidiopsis</taxon>
    </lineage>
</organism>
<keyword evidence="3" id="KW-0808">Transferase</keyword>
<feature type="domain" description="Glycosyltransferase subfamily 4-like N-terminal" evidence="2">
    <location>
        <begin position="14"/>
        <end position="199"/>
    </location>
</feature>
<dbReference type="PANTHER" id="PTHR12526">
    <property type="entry name" value="GLYCOSYLTRANSFERASE"/>
    <property type="match status" value="1"/>
</dbReference>
<dbReference type="GO" id="GO:0016757">
    <property type="term" value="F:glycosyltransferase activity"/>
    <property type="evidence" value="ECO:0007669"/>
    <property type="project" value="InterPro"/>
</dbReference>
<dbReference type="CDD" id="cd03801">
    <property type="entry name" value="GT4_PimA-like"/>
    <property type="match status" value="1"/>
</dbReference>
<reference evidence="3 4" key="1">
    <citation type="submission" date="2012-06" db="EMBL/GenBank/DDBJ databases">
        <title>Finished chromosome of genome of Chroococcidiopsis thermalis PCC 7203.</title>
        <authorList>
            <consortium name="US DOE Joint Genome Institute"/>
            <person name="Gugger M."/>
            <person name="Coursin T."/>
            <person name="Rippka R."/>
            <person name="Tandeau De Marsac N."/>
            <person name="Huntemann M."/>
            <person name="Wei C.-L."/>
            <person name="Han J."/>
            <person name="Detter J.C."/>
            <person name="Han C."/>
            <person name="Tapia R."/>
            <person name="Davenport K."/>
            <person name="Daligault H."/>
            <person name="Erkkila T."/>
            <person name="Gu W."/>
            <person name="Munk A.C.C."/>
            <person name="Teshima H."/>
            <person name="Xu Y."/>
            <person name="Chain P."/>
            <person name="Chen A."/>
            <person name="Krypides N."/>
            <person name="Mavromatis K."/>
            <person name="Markowitz V."/>
            <person name="Szeto E."/>
            <person name="Ivanova N."/>
            <person name="Mikhailova N."/>
            <person name="Ovchinnikova G."/>
            <person name="Pagani I."/>
            <person name="Pati A."/>
            <person name="Goodwin L."/>
            <person name="Peters L."/>
            <person name="Pitluck S."/>
            <person name="Woyke T."/>
            <person name="Kerfeld C."/>
        </authorList>
    </citation>
    <scope>NUCLEOTIDE SEQUENCE [LARGE SCALE GENOMIC DNA]</scope>
    <source>
        <strain evidence="3 4">PCC 7203</strain>
    </source>
</reference>
<evidence type="ECO:0000313" key="3">
    <source>
        <dbReference type="EMBL" id="AFY90000.1"/>
    </source>
</evidence>
<dbReference type="eggNOG" id="COG0438">
    <property type="taxonomic scope" value="Bacteria"/>
</dbReference>
<dbReference type="SUPFAM" id="SSF53756">
    <property type="entry name" value="UDP-Glycosyltransferase/glycogen phosphorylase"/>
    <property type="match status" value="1"/>
</dbReference>
<dbReference type="InParanoid" id="K9U586"/>
<dbReference type="AlphaFoldDB" id="K9U586"/>
<dbReference type="OrthoDB" id="9787111at2"/>
<protein>
    <submittedName>
        <fullName evidence="3">Glycosyl transferase group 1</fullName>
    </submittedName>
</protein>
<dbReference type="InterPro" id="IPR001296">
    <property type="entry name" value="Glyco_trans_1"/>
</dbReference>
<evidence type="ECO:0000259" key="2">
    <source>
        <dbReference type="Pfam" id="PF13579"/>
    </source>
</evidence>
<evidence type="ECO:0000259" key="1">
    <source>
        <dbReference type="Pfam" id="PF00534"/>
    </source>
</evidence>
<dbReference type="STRING" id="251229.Chro_4612"/>
<dbReference type="PATRIC" id="fig|251229.3.peg.5396"/>
<proteinExistence type="predicted"/>
<dbReference type="Proteomes" id="UP000010384">
    <property type="component" value="Chromosome"/>
</dbReference>
<dbReference type="Pfam" id="PF00534">
    <property type="entry name" value="Glycos_transf_1"/>
    <property type="match status" value="1"/>
</dbReference>